<evidence type="ECO:0000259" key="8">
    <source>
        <dbReference type="PROSITE" id="PS50850"/>
    </source>
</evidence>
<dbReference type="Gene3D" id="1.20.1250.20">
    <property type="entry name" value="MFS general substrate transporter like domains"/>
    <property type="match status" value="2"/>
</dbReference>
<feature type="transmembrane region" description="Helical" evidence="7">
    <location>
        <begin position="110"/>
        <end position="131"/>
    </location>
</feature>
<feature type="transmembrane region" description="Helical" evidence="7">
    <location>
        <begin position="87"/>
        <end position="104"/>
    </location>
</feature>
<dbReference type="AlphaFoldDB" id="A0AAX4PBK1"/>
<dbReference type="PROSITE" id="PS50850">
    <property type="entry name" value="MFS"/>
    <property type="match status" value="1"/>
</dbReference>
<feature type="transmembrane region" description="Helical" evidence="7">
    <location>
        <begin position="424"/>
        <end position="446"/>
    </location>
</feature>
<keyword evidence="2" id="KW-0813">Transport</keyword>
<dbReference type="GO" id="GO:0016020">
    <property type="term" value="C:membrane"/>
    <property type="evidence" value="ECO:0007669"/>
    <property type="project" value="UniProtKB-SubCell"/>
</dbReference>
<dbReference type="EMBL" id="CP151507">
    <property type="protein sequence ID" value="WZN63109.1"/>
    <property type="molecule type" value="Genomic_DNA"/>
</dbReference>
<dbReference type="InterPro" id="IPR011701">
    <property type="entry name" value="MFS"/>
</dbReference>
<evidence type="ECO:0000256" key="5">
    <source>
        <dbReference type="ARBA" id="ARBA00023136"/>
    </source>
</evidence>
<feature type="transmembrane region" description="Helical" evidence="7">
    <location>
        <begin position="179"/>
        <end position="202"/>
    </location>
</feature>
<dbReference type="InterPro" id="IPR036259">
    <property type="entry name" value="MFS_trans_sf"/>
</dbReference>
<dbReference type="PANTHER" id="PTHR23505">
    <property type="entry name" value="SPINSTER"/>
    <property type="match status" value="1"/>
</dbReference>
<dbReference type="InterPro" id="IPR044770">
    <property type="entry name" value="MFS_spinster-like"/>
</dbReference>
<evidence type="ECO:0000256" key="3">
    <source>
        <dbReference type="ARBA" id="ARBA00022692"/>
    </source>
</evidence>
<feature type="transmembrane region" description="Helical" evidence="7">
    <location>
        <begin position="383"/>
        <end position="404"/>
    </location>
</feature>
<sequence length="466" mass="49774">MVVARTGSTGSRGAAEGRRRLVTTALCALAFFAEVADEQITPALFLPMGKTFKLSPSQLGVLTLSRALVQAVASFVTGYLATKYRRVTIIGAGCISWGVCTFLVGSSVTYQMALAFSAMNGVGLAVVIPSVQSTLADYYPAEVRGATFGSVGFVSSLGGVLGGIYATNLGARAVMGRPGWRFVFHSTGVFSLVTGFAVLFFAHEPPGSQRSPQKPRQQGLREHFGTLVNVCRIPSFRLIILQGVFGTLPWNALAYMTLWFQLLGFTDWQASLMRAIFAVGQSLGLLLGGILGDISSQLFPSSGRILIAQTSVASGLPLSILLFRGLPQNAASDLLPWYAMTLAVMGLSISWPASACNSPVFADIVPPETRTSIYAFDRSFEGAMGAFGTPAVGAIAQFAFGMSLSKAYDKGTSLSDARALSDSLLVMLLYPWTVCLLFYFLLHVYYKKDRQNAQARKGAAYAPLTE</sequence>
<accession>A0AAX4PBK1</accession>
<keyword evidence="4 7" id="KW-1133">Transmembrane helix</keyword>
<comment type="similarity">
    <text evidence="6">Belongs to the major facilitator superfamily. Spinster (TC 2.A.1.49) family.</text>
</comment>
<keyword evidence="10" id="KW-1185">Reference proteome</keyword>
<feature type="transmembrane region" description="Helical" evidence="7">
    <location>
        <begin position="60"/>
        <end position="80"/>
    </location>
</feature>
<dbReference type="PANTHER" id="PTHR23505:SF52">
    <property type="entry name" value="MAJOR FACILITATOR SUPERFAMILY PROTEIN"/>
    <property type="match status" value="1"/>
</dbReference>
<dbReference type="InterPro" id="IPR020846">
    <property type="entry name" value="MFS_dom"/>
</dbReference>
<dbReference type="GO" id="GO:0022857">
    <property type="term" value="F:transmembrane transporter activity"/>
    <property type="evidence" value="ECO:0007669"/>
    <property type="project" value="InterPro"/>
</dbReference>
<feature type="transmembrane region" description="Helical" evidence="7">
    <location>
        <begin position="272"/>
        <end position="294"/>
    </location>
</feature>
<dbReference type="Proteomes" id="UP001472866">
    <property type="component" value="Chromosome 07"/>
</dbReference>
<comment type="subcellular location">
    <subcellularLocation>
        <location evidence="1">Membrane</location>
        <topology evidence="1">Multi-pass membrane protein</topology>
    </subcellularLocation>
</comment>
<organism evidence="9 10">
    <name type="scientific">Chloropicon roscoffensis</name>
    <dbReference type="NCBI Taxonomy" id="1461544"/>
    <lineage>
        <taxon>Eukaryota</taxon>
        <taxon>Viridiplantae</taxon>
        <taxon>Chlorophyta</taxon>
        <taxon>Chloropicophyceae</taxon>
        <taxon>Chloropicales</taxon>
        <taxon>Chloropicaceae</taxon>
        <taxon>Chloropicon</taxon>
    </lineage>
</organism>
<feature type="transmembrane region" description="Helical" evidence="7">
    <location>
        <begin position="337"/>
        <end position="362"/>
    </location>
</feature>
<dbReference type="Pfam" id="PF07690">
    <property type="entry name" value="MFS_1"/>
    <property type="match status" value="1"/>
</dbReference>
<evidence type="ECO:0000256" key="1">
    <source>
        <dbReference type="ARBA" id="ARBA00004141"/>
    </source>
</evidence>
<reference evidence="9 10" key="1">
    <citation type="submission" date="2024-03" db="EMBL/GenBank/DDBJ databases">
        <title>Complete genome sequence of the green alga Chloropicon roscoffensis RCC1871.</title>
        <authorList>
            <person name="Lemieux C."/>
            <person name="Pombert J.-F."/>
            <person name="Otis C."/>
            <person name="Turmel M."/>
        </authorList>
    </citation>
    <scope>NUCLEOTIDE SEQUENCE [LARGE SCALE GENOMIC DNA]</scope>
    <source>
        <strain evidence="9 10">RCC1871</strain>
    </source>
</reference>
<keyword evidence="3 7" id="KW-0812">Transmembrane</keyword>
<proteinExistence type="inferred from homology"/>
<feature type="transmembrane region" description="Helical" evidence="7">
    <location>
        <begin position="143"/>
        <end position="167"/>
    </location>
</feature>
<feature type="transmembrane region" description="Helical" evidence="7">
    <location>
        <begin position="238"/>
        <end position="260"/>
    </location>
</feature>
<protein>
    <submittedName>
        <fullName evidence="9">MFS general substrate transporter</fullName>
    </submittedName>
</protein>
<evidence type="ECO:0000313" key="10">
    <source>
        <dbReference type="Proteomes" id="UP001472866"/>
    </source>
</evidence>
<evidence type="ECO:0000256" key="4">
    <source>
        <dbReference type="ARBA" id="ARBA00022989"/>
    </source>
</evidence>
<evidence type="ECO:0000256" key="2">
    <source>
        <dbReference type="ARBA" id="ARBA00022448"/>
    </source>
</evidence>
<name>A0AAX4PBK1_9CHLO</name>
<gene>
    <name evidence="9" type="ORF">HKI87_07g46540</name>
</gene>
<feature type="transmembrane region" description="Helical" evidence="7">
    <location>
        <begin position="306"/>
        <end position="325"/>
    </location>
</feature>
<evidence type="ECO:0000256" key="6">
    <source>
        <dbReference type="ARBA" id="ARBA00024338"/>
    </source>
</evidence>
<evidence type="ECO:0000256" key="7">
    <source>
        <dbReference type="SAM" id="Phobius"/>
    </source>
</evidence>
<feature type="domain" description="Major facilitator superfamily (MFS) profile" evidence="8">
    <location>
        <begin position="23"/>
        <end position="434"/>
    </location>
</feature>
<keyword evidence="5 7" id="KW-0472">Membrane</keyword>
<evidence type="ECO:0000313" key="9">
    <source>
        <dbReference type="EMBL" id="WZN63109.1"/>
    </source>
</evidence>
<dbReference type="SUPFAM" id="SSF103473">
    <property type="entry name" value="MFS general substrate transporter"/>
    <property type="match status" value="1"/>
</dbReference>